<reference evidence="1" key="1">
    <citation type="journal article" date="2015" name="Nature">
        <title>Complex archaea that bridge the gap between prokaryotes and eukaryotes.</title>
        <authorList>
            <person name="Spang A."/>
            <person name="Saw J.H."/>
            <person name="Jorgensen S.L."/>
            <person name="Zaremba-Niedzwiedzka K."/>
            <person name="Martijn J."/>
            <person name="Lind A.E."/>
            <person name="van Eijk R."/>
            <person name="Schleper C."/>
            <person name="Guy L."/>
            <person name="Ettema T.J."/>
        </authorList>
    </citation>
    <scope>NUCLEOTIDE SEQUENCE</scope>
</reference>
<name>A0A0F9GDH3_9ZZZZ</name>
<evidence type="ECO:0000313" key="1">
    <source>
        <dbReference type="EMBL" id="KKL96869.1"/>
    </source>
</evidence>
<comment type="caution">
    <text evidence="1">The sequence shown here is derived from an EMBL/GenBank/DDBJ whole genome shotgun (WGS) entry which is preliminary data.</text>
</comment>
<dbReference type="PANTHER" id="PTHR19288:SF46">
    <property type="entry name" value="HALOACID DEHALOGENASE-LIKE HYDROLASE DOMAIN-CONTAINING PROTEIN 2"/>
    <property type="match status" value="1"/>
</dbReference>
<dbReference type="EMBL" id="LAZR01018315">
    <property type="protein sequence ID" value="KKL96869.1"/>
    <property type="molecule type" value="Genomic_DNA"/>
</dbReference>
<feature type="non-terminal residue" evidence="1">
    <location>
        <position position="1"/>
    </location>
</feature>
<dbReference type="InterPro" id="IPR036412">
    <property type="entry name" value="HAD-like_sf"/>
</dbReference>
<dbReference type="GO" id="GO:0016791">
    <property type="term" value="F:phosphatase activity"/>
    <property type="evidence" value="ECO:0007669"/>
    <property type="project" value="TreeGrafter"/>
</dbReference>
<proteinExistence type="predicted"/>
<dbReference type="GO" id="GO:0005737">
    <property type="term" value="C:cytoplasm"/>
    <property type="evidence" value="ECO:0007669"/>
    <property type="project" value="TreeGrafter"/>
</dbReference>
<dbReference type="SUPFAM" id="SSF56784">
    <property type="entry name" value="HAD-like"/>
    <property type="match status" value="1"/>
</dbReference>
<dbReference type="PANTHER" id="PTHR19288">
    <property type="entry name" value="4-NITROPHENYLPHOSPHATASE-RELATED"/>
    <property type="match status" value="1"/>
</dbReference>
<accession>A0A0F9GDH3</accession>
<dbReference type="Gene3D" id="3.40.50.1000">
    <property type="entry name" value="HAD superfamily/HAD-like"/>
    <property type="match status" value="2"/>
</dbReference>
<protein>
    <recommendedName>
        <fullName evidence="2">HAD family hydrolase</fullName>
    </recommendedName>
</protein>
<sequence>ALLYECTGKKPKIFGKPNKEMLLFKLRELDFKPRDAVIVGDRINTDIRMGIEAGVTTICVLTGETSREMIEKSDFKPDIILNKATDLLKFLKKLK</sequence>
<dbReference type="Pfam" id="PF13242">
    <property type="entry name" value="Hydrolase_like"/>
    <property type="match status" value="1"/>
</dbReference>
<dbReference type="InterPro" id="IPR023214">
    <property type="entry name" value="HAD_sf"/>
</dbReference>
<organism evidence="1">
    <name type="scientific">marine sediment metagenome</name>
    <dbReference type="NCBI Taxonomy" id="412755"/>
    <lineage>
        <taxon>unclassified sequences</taxon>
        <taxon>metagenomes</taxon>
        <taxon>ecological metagenomes</taxon>
    </lineage>
</organism>
<dbReference type="AlphaFoldDB" id="A0A0F9GDH3"/>
<gene>
    <name evidence="1" type="ORF">LCGC14_1840190</name>
</gene>
<evidence type="ECO:0008006" key="2">
    <source>
        <dbReference type="Google" id="ProtNLM"/>
    </source>
</evidence>